<feature type="region of interest" description="Disordered" evidence="1">
    <location>
        <begin position="475"/>
        <end position="505"/>
    </location>
</feature>
<sequence>MESSVAFGQRGCCRQLMGSKKEAIADFERQLSQAQSHEGAATGSEFSVARLQMSALRNIGDCNEAIGDAAIALKYARAHVNMGERDTDRTVVADSRKRLISAYAQLANQYTAEEEDFLQVEQQEVLDLERLRNLHPDQLDRFEESPYWIAANARNLARLQLEKYRDAVNVHFAKPETPTNNHGGASPTRFPELKNQASIPLDAVGSLEMAQAVAAFVFPRGERETVLIRDSNSGTEVNFYSTTGYPSILTRETGYLRPAGENPFYDIYVFLRNGRWMIRALYNHYDFGAMVTVDGIEAPPYRAVELFPGISCLTVGRFRARFVVDLAAAPVPYAASDFATLSDVVSSEKRLEDIVQSARRRSLECYSDLDPSASGSCVVCGAVVEYTLAEPPQIRGGVTSAKWFNSKVAARRAFLDGRSAEEWVVLVPEDPRLKKLFTENKYEGFQGLSEWRVWDEARRAYARIRRRVSGVLAERRDEKREQKQRAKSELRDEEDDAKRRASTVDARDRDATPLVLQLVVPFGGMGFLAALAVASRQSLTLVAVEALERERRVPYGDLRMGHESSYQKTLFAATDPPDLWRGARDAAAAASLAKDVSTFGAAFADEFGSQVQLGWTRYTERKYAAHARVVANPPPPRTPLWQRVLVGPSSLDHGESWQKRLYASSYPRLALATPVGEWWTRARVDALATALHGKTTSLTALVDSFVEAQFADAPSKCSAKEKAEAAAAVAAAKKAARRDAKWAANALVSWRSRAALGGEDWRVPHYVVNDGCRVAVAPGRRDLTVEGRVDAPPRHPSELVPSGQTLLTSFFAKPRG</sequence>
<dbReference type="EMBL" id="JBBJCI010000203">
    <property type="protein sequence ID" value="KAK7241280.1"/>
    <property type="molecule type" value="Genomic_DNA"/>
</dbReference>
<proteinExistence type="predicted"/>
<dbReference type="InterPro" id="IPR011990">
    <property type="entry name" value="TPR-like_helical_dom_sf"/>
</dbReference>
<evidence type="ECO:0000313" key="2">
    <source>
        <dbReference type="EMBL" id="KAK7241280.1"/>
    </source>
</evidence>
<keyword evidence="3" id="KW-1185">Reference proteome</keyword>
<protein>
    <submittedName>
        <fullName evidence="2">Uncharacterized protein</fullName>
    </submittedName>
</protein>
<accession>A0ABR1FYE9</accession>
<dbReference type="Gene3D" id="1.25.40.10">
    <property type="entry name" value="Tetratricopeptide repeat domain"/>
    <property type="match status" value="1"/>
</dbReference>
<evidence type="ECO:0000313" key="3">
    <source>
        <dbReference type="Proteomes" id="UP001363151"/>
    </source>
</evidence>
<organism evidence="2 3">
    <name type="scientific">Aureococcus anophagefferens</name>
    <name type="common">Harmful bloom alga</name>
    <dbReference type="NCBI Taxonomy" id="44056"/>
    <lineage>
        <taxon>Eukaryota</taxon>
        <taxon>Sar</taxon>
        <taxon>Stramenopiles</taxon>
        <taxon>Ochrophyta</taxon>
        <taxon>Pelagophyceae</taxon>
        <taxon>Pelagomonadales</taxon>
        <taxon>Pelagomonadaceae</taxon>
        <taxon>Aureococcus</taxon>
    </lineage>
</organism>
<gene>
    <name evidence="2" type="ORF">SO694_00050051</name>
</gene>
<dbReference type="Proteomes" id="UP001363151">
    <property type="component" value="Unassembled WGS sequence"/>
</dbReference>
<name>A0ABR1FYE9_AURAN</name>
<comment type="caution">
    <text evidence="2">The sequence shown here is derived from an EMBL/GenBank/DDBJ whole genome shotgun (WGS) entry which is preliminary data.</text>
</comment>
<evidence type="ECO:0000256" key="1">
    <source>
        <dbReference type="SAM" id="MobiDB-lite"/>
    </source>
</evidence>
<reference evidence="2 3" key="1">
    <citation type="submission" date="2024-03" db="EMBL/GenBank/DDBJ databases">
        <title>Aureococcus anophagefferens CCMP1851 and Kratosvirus quantuckense: Draft genome of a second virus-susceptible host strain in the model system.</title>
        <authorList>
            <person name="Chase E."/>
            <person name="Truchon A.R."/>
            <person name="Schepens W."/>
            <person name="Wilhelm S.W."/>
        </authorList>
    </citation>
    <scope>NUCLEOTIDE SEQUENCE [LARGE SCALE GENOMIC DNA]</scope>
    <source>
        <strain evidence="2 3">CCMP1851</strain>
    </source>
</reference>
<feature type="compositionally biased region" description="Basic and acidic residues" evidence="1">
    <location>
        <begin position="475"/>
        <end position="490"/>
    </location>
</feature>